<accession>A0A7I7Q2W4</accession>
<evidence type="ECO:0000313" key="1">
    <source>
        <dbReference type="EMBL" id="BBY20326.1"/>
    </source>
</evidence>
<sequence>MAFVRGAPLTYLWLITLLITSVMARHLTRYQLHALLVRDSTNIYHLMTDPLEVLISSLLFIDGRSWTPYLLLFTAFLAPVEHWLGQNVGSPSD</sequence>
<proteinExistence type="predicted"/>
<dbReference type="Proteomes" id="UP000467130">
    <property type="component" value="Chromosome"/>
</dbReference>
<dbReference type="KEGG" id="msto:MSTO_05310"/>
<name>A0A7I7Q2W4_9MYCO</name>
<dbReference type="Pfam" id="PF20401">
    <property type="entry name" value="Rhomboid_2"/>
    <property type="match status" value="1"/>
</dbReference>
<dbReference type="EMBL" id="AP022587">
    <property type="protein sequence ID" value="BBY20326.1"/>
    <property type="molecule type" value="Genomic_DNA"/>
</dbReference>
<dbReference type="AlphaFoldDB" id="A0A7I7Q2W4"/>
<organism evidence="1 2">
    <name type="scientific">Mycobacterium stomatepiae</name>
    <dbReference type="NCBI Taxonomy" id="470076"/>
    <lineage>
        <taxon>Bacteria</taxon>
        <taxon>Bacillati</taxon>
        <taxon>Actinomycetota</taxon>
        <taxon>Actinomycetes</taxon>
        <taxon>Mycobacteriales</taxon>
        <taxon>Mycobacteriaceae</taxon>
        <taxon>Mycobacterium</taxon>
        <taxon>Mycobacterium simiae complex</taxon>
    </lineage>
</organism>
<reference evidence="1 2" key="1">
    <citation type="journal article" date="2019" name="Emerg. Microbes Infect.">
        <title>Comprehensive subspecies identification of 175 nontuberculous mycobacteria species based on 7547 genomic profiles.</title>
        <authorList>
            <person name="Matsumoto Y."/>
            <person name="Kinjo T."/>
            <person name="Motooka D."/>
            <person name="Nabeya D."/>
            <person name="Jung N."/>
            <person name="Uechi K."/>
            <person name="Horii T."/>
            <person name="Iida T."/>
            <person name="Fujita J."/>
            <person name="Nakamura S."/>
        </authorList>
    </citation>
    <scope>NUCLEOTIDE SEQUENCE [LARGE SCALE GENOMIC DNA]</scope>
    <source>
        <strain evidence="1 2">JCM 17783</strain>
    </source>
</reference>
<gene>
    <name evidence="1" type="ORF">MSTO_05310</name>
</gene>
<evidence type="ECO:0000313" key="2">
    <source>
        <dbReference type="Proteomes" id="UP000467130"/>
    </source>
</evidence>
<keyword evidence="2" id="KW-1185">Reference proteome</keyword>
<dbReference type="InterPro" id="IPR046862">
    <property type="entry name" value="Rhomboid_2"/>
</dbReference>
<protein>
    <submittedName>
        <fullName evidence="1">Uncharacterized protein</fullName>
    </submittedName>
</protein>